<protein>
    <submittedName>
        <fullName evidence="1">Uncharacterized protein</fullName>
    </submittedName>
</protein>
<gene>
    <name evidence="1" type="ORF">ANCCAN_05612</name>
</gene>
<accession>A0A368GVC6</accession>
<reference evidence="1 2" key="1">
    <citation type="submission" date="2014-10" db="EMBL/GenBank/DDBJ databases">
        <title>Draft genome of the hookworm Ancylostoma caninum.</title>
        <authorList>
            <person name="Mitreva M."/>
        </authorList>
    </citation>
    <scope>NUCLEOTIDE SEQUENCE [LARGE SCALE GENOMIC DNA]</scope>
    <source>
        <strain evidence="1 2">Baltimore</strain>
    </source>
</reference>
<keyword evidence="2" id="KW-1185">Reference proteome</keyword>
<dbReference type="EMBL" id="JOJR01000048">
    <property type="protein sequence ID" value="RCN48323.1"/>
    <property type="molecule type" value="Genomic_DNA"/>
</dbReference>
<dbReference type="AlphaFoldDB" id="A0A368GVC6"/>
<organism evidence="1 2">
    <name type="scientific">Ancylostoma caninum</name>
    <name type="common">Dog hookworm</name>
    <dbReference type="NCBI Taxonomy" id="29170"/>
    <lineage>
        <taxon>Eukaryota</taxon>
        <taxon>Metazoa</taxon>
        <taxon>Ecdysozoa</taxon>
        <taxon>Nematoda</taxon>
        <taxon>Chromadorea</taxon>
        <taxon>Rhabditida</taxon>
        <taxon>Rhabditina</taxon>
        <taxon>Rhabditomorpha</taxon>
        <taxon>Strongyloidea</taxon>
        <taxon>Ancylostomatidae</taxon>
        <taxon>Ancylostomatinae</taxon>
        <taxon>Ancylostoma</taxon>
    </lineage>
</organism>
<name>A0A368GVC6_ANCCA</name>
<sequence length="65" mass="7877">MNGKRSLKMRWIQRFQFKKRIGRHISHLVDQNWHIGHIHMHPLQFSKKIYLNSNKQYITASSTGF</sequence>
<proteinExistence type="predicted"/>
<comment type="caution">
    <text evidence="1">The sequence shown here is derived from an EMBL/GenBank/DDBJ whole genome shotgun (WGS) entry which is preliminary data.</text>
</comment>
<evidence type="ECO:0000313" key="1">
    <source>
        <dbReference type="EMBL" id="RCN48323.1"/>
    </source>
</evidence>
<evidence type="ECO:0000313" key="2">
    <source>
        <dbReference type="Proteomes" id="UP000252519"/>
    </source>
</evidence>
<dbReference type="Proteomes" id="UP000252519">
    <property type="component" value="Unassembled WGS sequence"/>
</dbReference>